<keyword evidence="1" id="KW-0472">Membrane</keyword>
<evidence type="ECO:0000313" key="2">
    <source>
        <dbReference type="EMBL" id="SDD44309.1"/>
    </source>
</evidence>
<protein>
    <recommendedName>
        <fullName evidence="4">DoxX family protein</fullName>
    </recommendedName>
</protein>
<feature type="transmembrane region" description="Helical" evidence="1">
    <location>
        <begin position="80"/>
        <end position="99"/>
    </location>
</feature>
<sequence length="453" mass="52380">MNALQGSLSNDDWKGYEKWAFRIFSIYFFLQAVPLDWKFYRNLFSINWLHLRFSDIFYISRYTPQIFTKGSATGWGLNTYADWLVLLFIAIVGAIIWSYRDKTVTNYDKLYYWIRIIVRYRLAIGIIAYGFIKFFPLQSPYPSISNLNTHYGEFSRWKLFSLSLGIVPNYESFLGLVEIFAGSLLFFRKTSTIGALLVVIFTGNVFMSNLAYEGGEAIYSLYLISLGLFLLIFDLVRLFVLIGLERPVQPGRFRPTFTATLKRNRLVLKTIFIFFFVFLYGYKTWSAYHHDVYQYPQTAGLKDAAGYYDVSEFKINSASLPYSATDTTRWKNVVFEKWATISIGTNKSIKIDSAVTEEINDKDAERSYEEAGSIGRQYYSYRVDEANQSLILQNKNHNYPGDKLVLHFTKPNDNDLILTGLNGRDSVYAVLNKVDKKYLIKEAAAGRNKAIKL</sequence>
<keyword evidence="3" id="KW-1185">Reference proteome</keyword>
<evidence type="ECO:0008006" key="4">
    <source>
        <dbReference type="Google" id="ProtNLM"/>
    </source>
</evidence>
<dbReference type="Proteomes" id="UP000199072">
    <property type="component" value="Unassembled WGS sequence"/>
</dbReference>
<evidence type="ECO:0000313" key="3">
    <source>
        <dbReference type="Proteomes" id="UP000199072"/>
    </source>
</evidence>
<feature type="transmembrane region" description="Helical" evidence="1">
    <location>
        <begin position="218"/>
        <end position="244"/>
    </location>
</feature>
<feature type="transmembrane region" description="Helical" evidence="1">
    <location>
        <begin position="120"/>
        <end position="139"/>
    </location>
</feature>
<gene>
    <name evidence="2" type="ORF">SAMN05216464_101746</name>
</gene>
<evidence type="ECO:0000256" key="1">
    <source>
        <dbReference type="SAM" id="Phobius"/>
    </source>
</evidence>
<feature type="transmembrane region" description="Helical" evidence="1">
    <location>
        <begin position="193"/>
        <end position="212"/>
    </location>
</feature>
<dbReference type="AlphaFoldDB" id="A0A1G6USM6"/>
<feature type="transmembrane region" description="Helical" evidence="1">
    <location>
        <begin position="159"/>
        <end position="181"/>
    </location>
</feature>
<dbReference type="STRING" id="1391627.SAMN05216464_101746"/>
<feature type="transmembrane region" description="Helical" evidence="1">
    <location>
        <begin position="20"/>
        <end position="40"/>
    </location>
</feature>
<accession>A0A1G6USM6</accession>
<dbReference type="EMBL" id="FNAI01000001">
    <property type="protein sequence ID" value="SDD44309.1"/>
    <property type="molecule type" value="Genomic_DNA"/>
</dbReference>
<reference evidence="2 3" key="1">
    <citation type="submission" date="2016-10" db="EMBL/GenBank/DDBJ databases">
        <authorList>
            <person name="de Groot N.N."/>
        </authorList>
    </citation>
    <scope>NUCLEOTIDE SEQUENCE [LARGE SCALE GENOMIC DNA]</scope>
    <source>
        <strain evidence="2 3">47C3B</strain>
    </source>
</reference>
<keyword evidence="1" id="KW-0812">Transmembrane</keyword>
<dbReference type="OrthoDB" id="102112at2"/>
<name>A0A1G6USM6_9SPHI</name>
<feature type="transmembrane region" description="Helical" evidence="1">
    <location>
        <begin position="265"/>
        <end position="282"/>
    </location>
</feature>
<proteinExistence type="predicted"/>
<dbReference type="RefSeq" id="WP_091144440.1">
    <property type="nucleotide sequence ID" value="NZ_FNAI01000001.1"/>
</dbReference>
<keyword evidence="1" id="KW-1133">Transmembrane helix</keyword>
<organism evidence="2 3">
    <name type="scientific">Mucilaginibacter pineti</name>
    <dbReference type="NCBI Taxonomy" id="1391627"/>
    <lineage>
        <taxon>Bacteria</taxon>
        <taxon>Pseudomonadati</taxon>
        <taxon>Bacteroidota</taxon>
        <taxon>Sphingobacteriia</taxon>
        <taxon>Sphingobacteriales</taxon>
        <taxon>Sphingobacteriaceae</taxon>
        <taxon>Mucilaginibacter</taxon>
    </lineage>
</organism>